<dbReference type="EMBL" id="JAPWDV010000001">
    <property type="protein sequence ID" value="KAJ6223781.1"/>
    <property type="molecule type" value="Genomic_DNA"/>
</dbReference>
<dbReference type="GO" id="GO:0006357">
    <property type="term" value="P:regulation of transcription by RNA polymerase II"/>
    <property type="evidence" value="ECO:0007669"/>
    <property type="project" value="TreeGrafter"/>
</dbReference>
<keyword evidence="6" id="KW-0539">Nucleus</keyword>
<feature type="region of interest" description="Disordered" evidence="7">
    <location>
        <begin position="1"/>
        <end position="34"/>
    </location>
</feature>
<feature type="compositionally biased region" description="Low complexity" evidence="7">
    <location>
        <begin position="1"/>
        <end position="11"/>
    </location>
</feature>
<feature type="compositionally biased region" description="Polar residues" evidence="7">
    <location>
        <begin position="342"/>
        <end position="378"/>
    </location>
</feature>
<dbReference type="AlphaFoldDB" id="A0A9Q0RS45"/>
<dbReference type="Proteomes" id="UP001142055">
    <property type="component" value="Chromosome 1"/>
</dbReference>
<feature type="compositionally biased region" description="Low complexity" evidence="7">
    <location>
        <begin position="270"/>
        <end position="288"/>
    </location>
</feature>
<dbReference type="OMA" id="SQTIWDH"/>
<evidence type="ECO:0000256" key="7">
    <source>
        <dbReference type="SAM" id="MobiDB-lite"/>
    </source>
</evidence>
<evidence type="ECO:0000256" key="4">
    <source>
        <dbReference type="ARBA" id="ARBA00023015"/>
    </source>
</evidence>
<comment type="similarity">
    <text evidence="2">Belongs to the EAF7 family.</text>
</comment>
<dbReference type="InterPro" id="IPR012423">
    <property type="entry name" value="Eaf7/MRGBP"/>
</dbReference>
<evidence type="ECO:0000256" key="6">
    <source>
        <dbReference type="ARBA" id="ARBA00023242"/>
    </source>
</evidence>
<dbReference type="GO" id="GO:0035267">
    <property type="term" value="C:NuA4 histone acetyltransferase complex"/>
    <property type="evidence" value="ECO:0007669"/>
    <property type="project" value="TreeGrafter"/>
</dbReference>
<evidence type="ECO:0000256" key="1">
    <source>
        <dbReference type="ARBA" id="ARBA00004123"/>
    </source>
</evidence>
<protein>
    <recommendedName>
        <fullName evidence="10">MRG-binding protein</fullName>
    </recommendedName>
</protein>
<name>A0A9Q0RS45_BLOTA</name>
<evidence type="ECO:0008006" key="10">
    <source>
        <dbReference type="Google" id="ProtNLM"/>
    </source>
</evidence>
<keyword evidence="3" id="KW-0156">Chromatin regulator</keyword>
<dbReference type="Pfam" id="PF07904">
    <property type="entry name" value="Eaf7"/>
    <property type="match status" value="1"/>
</dbReference>
<evidence type="ECO:0000256" key="2">
    <source>
        <dbReference type="ARBA" id="ARBA00007117"/>
    </source>
</evidence>
<keyword evidence="4" id="KW-0805">Transcription regulation</keyword>
<evidence type="ECO:0000256" key="3">
    <source>
        <dbReference type="ARBA" id="ARBA00022853"/>
    </source>
</evidence>
<proteinExistence type="inferred from homology"/>
<feature type="compositionally biased region" description="Low complexity" evidence="7">
    <location>
        <begin position="170"/>
        <end position="189"/>
    </location>
</feature>
<comment type="caution">
    <text evidence="8">The sequence shown here is derived from an EMBL/GenBank/DDBJ whole genome shotgun (WGS) entry which is preliminary data.</text>
</comment>
<feature type="compositionally biased region" description="Basic and acidic residues" evidence="7">
    <location>
        <begin position="227"/>
        <end position="250"/>
    </location>
</feature>
<gene>
    <name evidence="8" type="ORF">RDWZM_002326</name>
</gene>
<feature type="compositionally biased region" description="Polar residues" evidence="7">
    <location>
        <begin position="211"/>
        <end position="222"/>
    </location>
</feature>
<feature type="compositionally biased region" description="Polar residues" evidence="7">
    <location>
        <begin position="12"/>
        <end position="30"/>
    </location>
</feature>
<dbReference type="GO" id="GO:0005634">
    <property type="term" value="C:nucleus"/>
    <property type="evidence" value="ECO:0007669"/>
    <property type="project" value="UniProtKB-SubCell"/>
</dbReference>
<keyword evidence="9" id="KW-1185">Reference proteome</keyword>
<feature type="compositionally biased region" description="Polar residues" evidence="7">
    <location>
        <begin position="296"/>
        <end position="316"/>
    </location>
</feature>
<feature type="compositionally biased region" description="Basic residues" evidence="7">
    <location>
        <begin position="379"/>
        <end position="390"/>
    </location>
</feature>
<sequence>MSSSESVTISSNINDNQDNGFHQKNGQQKSSSERSFDSSIADSFEWTTENEVHLFQLLSEYKPVGINRCFNMIGLLHHFNKLTSKDNSSTILWDHLDTMYNLEYLNANDPLTFSNEMEDFQLNDTILSDKKQTGISIEGGNENKFDESNIKSELSSENHSAAESVKSDCTSGIETSSGTSTPITPSTSSNKTILPVASSNINKRARRRSTASDSKSSETFVQSKKRDRQEGESVRGHYRRPRQEQITTDKSDDDTYPSTSSRMESHHKTSTSINEESNNSSLTIQSSSAKQRDNSYESLSFKDSTKDGTGTSNYSKKGSAPKLRNSTPPLANLGKKLRDRISLSSANTTTPSNFGGSGSTKHSTLEPNHTTPKDGSSTNKKRKMSSKASN</sequence>
<accession>A0A9Q0RS45</accession>
<organism evidence="8 9">
    <name type="scientific">Blomia tropicalis</name>
    <name type="common">Mite</name>
    <dbReference type="NCBI Taxonomy" id="40697"/>
    <lineage>
        <taxon>Eukaryota</taxon>
        <taxon>Metazoa</taxon>
        <taxon>Ecdysozoa</taxon>
        <taxon>Arthropoda</taxon>
        <taxon>Chelicerata</taxon>
        <taxon>Arachnida</taxon>
        <taxon>Acari</taxon>
        <taxon>Acariformes</taxon>
        <taxon>Sarcoptiformes</taxon>
        <taxon>Astigmata</taxon>
        <taxon>Glycyphagoidea</taxon>
        <taxon>Echimyopodidae</taxon>
        <taxon>Blomia</taxon>
    </lineage>
</organism>
<dbReference type="PANTHER" id="PTHR13581:SF5">
    <property type="entry name" value="MRG_MORF4L-BINDING PROTEIN"/>
    <property type="match status" value="1"/>
</dbReference>
<dbReference type="PANTHER" id="PTHR13581">
    <property type="entry name" value="MRG-BINDING PROTEIN"/>
    <property type="match status" value="1"/>
</dbReference>
<comment type="subcellular location">
    <subcellularLocation>
        <location evidence="1">Nucleus</location>
    </subcellularLocation>
</comment>
<feature type="compositionally biased region" description="Basic and acidic residues" evidence="7">
    <location>
        <begin position="141"/>
        <end position="156"/>
    </location>
</feature>
<reference evidence="8" key="1">
    <citation type="submission" date="2022-12" db="EMBL/GenBank/DDBJ databases">
        <title>Genome assemblies of Blomia tropicalis.</title>
        <authorList>
            <person name="Cui Y."/>
        </authorList>
    </citation>
    <scope>NUCLEOTIDE SEQUENCE</scope>
    <source>
        <tissue evidence="8">Adult mites</tissue>
    </source>
</reference>
<evidence type="ECO:0000313" key="9">
    <source>
        <dbReference type="Proteomes" id="UP001142055"/>
    </source>
</evidence>
<evidence type="ECO:0000256" key="5">
    <source>
        <dbReference type="ARBA" id="ARBA00023163"/>
    </source>
</evidence>
<feature type="region of interest" description="Disordered" evidence="7">
    <location>
        <begin position="133"/>
        <end position="390"/>
    </location>
</feature>
<evidence type="ECO:0000313" key="8">
    <source>
        <dbReference type="EMBL" id="KAJ6223781.1"/>
    </source>
</evidence>
<keyword evidence="5" id="KW-0804">Transcription</keyword>
<dbReference type="GO" id="GO:0006325">
    <property type="term" value="P:chromatin organization"/>
    <property type="evidence" value="ECO:0007669"/>
    <property type="project" value="UniProtKB-KW"/>
</dbReference>